<gene>
    <name evidence="8" type="ORF">HXX08_05270</name>
    <name evidence="9" type="ORF">OZ401_000403</name>
</gene>
<comment type="similarity">
    <text evidence="2">Belongs to the zinc-containing alcohol dehydrogenase family.</text>
</comment>
<reference evidence="9" key="2">
    <citation type="journal article" date="2024" name="Nature">
        <title>Anoxygenic phototroph of the Chloroflexota uses a type I reaction centre.</title>
        <authorList>
            <person name="Tsuji J.M."/>
            <person name="Shaw N.A."/>
            <person name="Nagashima S."/>
            <person name="Venkiteswaran J.J."/>
            <person name="Schiff S.L."/>
            <person name="Watanabe T."/>
            <person name="Fukui M."/>
            <person name="Hanada S."/>
            <person name="Tank M."/>
            <person name="Neufeld J.D."/>
        </authorList>
    </citation>
    <scope>NUCLEOTIDE SEQUENCE</scope>
    <source>
        <strain evidence="9">L227-S17</strain>
    </source>
</reference>
<evidence type="ECO:0000313" key="9">
    <source>
        <dbReference type="EMBL" id="WJW67148.1"/>
    </source>
</evidence>
<evidence type="ECO:0000256" key="1">
    <source>
        <dbReference type="ARBA" id="ARBA00001947"/>
    </source>
</evidence>
<name>A0A8T7LYA1_9CHLR</name>
<reference evidence="8 10" key="1">
    <citation type="submission" date="2020-06" db="EMBL/GenBank/DDBJ databases">
        <title>Anoxygenic phototrophic Chloroflexota member uses a Type I reaction center.</title>
        <authorList>
            <person name="Tsuji J.M."/>
            <person name="Shaw N.A."/>
            <person name="Nagashima S."/>
            <person name="Venkiteswaran J."/>
            <person name="Schiff S.L."/>
            <person name="Hanada S."/>
            <person name="Tank M."/>
            <person name="Neufeld J.D."/>
        </authorList>
    </citation>
    <scope>NUCLEOTIDE SEQUENCE [LARGE SCALE GENOMIC DNA]</scope>
    <source>
        <strain evidence="8">L227-S17</strain>
    </source>
</reference>
<dbReference type="PANTHER" id="PTHR43350:SF2">
    <property type="entry name" value="GROES-LIKE ZINC-BINDING ALCOHOL DEHYDROGENASE FAMILY PROTEIN"/>
    <property type="match status" value="1"/>
</dbReference>
<evidence type="ECO:0000256" key="3">
    <source>
        <dbReference type="ARBA" id="ARBA00022723"/>
    </source>
</evidence>
<keyword evidence="3" id="KW-0479">Metal-binding</keyword>
<dbReference type="GO" id="GO:0016491">
    <property type="term" value="F:oxidoreductase activity"/>
    <property type="evidence" value="ECO:0007669"/>
    <property type="project" value="UniProtKB-KW"/>
</dbReference>
<protein>
    <submittedName>
        <fullName evidence="8">Alcohol dehydrogenase catalytic domain-containing protein</fullName>
    </submittedName>
</protein>
<dbReference type="PANTHER" id="PTHR43350">
    <property type="entry name" value="NAD-DEPENDENT ALCOHOL DEHYDROGENASE"/>
    <property type="match status" value="1"/>
</dbReference>
<dbReference type="Pfam" id="PF00107">
    <property type="entry name" value="ADH_zinc_N"/>
    <property type="match status" value="1"/>
</dbReference>
<dbReference type="SUPFAM" id="SSF51735">
    <property type="entry name" value="NAD(P)-binding Rossmann-fold domains"/>
    <property type="match status" value="1"/>
</dbReference>
<dbReference type="EMBL" id="JACATZ010000001">
    <property type="protein sequence ID" value="NWJ45272.1"/>
    <property type="molecule type" value="Genomic_DNA"/>
</dbReference>
<comment type="cofactor">
    <cofactor evidence="1">
        <name>Zn(2+)</name>
        <dbReference type="ChEBI" id="CHEBI:29105"/>
    </cofactor>
</comment>
<evidence type="ECO:0000313" key="10">
    <source>
        <dbReference type="Proteomes" id="UP000521676"/>
    </source>
</evidence>
<feature type="domain" description="Alcohol dehydrogenase-like C-terminal" evidence="6">
    <location>
        <begin position="171"/>
        <end position="287"/>
    </location>
</feature>
<dbReference type="Proteomes" id="UP001431572">
    <property type="component" value="Chromosome 1"/>
</dbReference>
<evidence type="ECO:0000313" key="8">
    <source>
        <dbReference type="EMBL" id="NWJ45272.1"/>
    </source>
</evidence>
<accession>A0A8T7LYA1</accession>
<organism evidence="8 10">
    <name type="scientific">Candidatus Chlorohelix allophototropha</name>
    <dbReference type="NCBI Taxonomy" id="3003348"/>
    <lineage>
        <taxon>Bacteria</taxon>
        <taxon>Bacillati</taxon>
        <taxon>Chloroflexota</taxon>
        <taxon>Chloroflexia</taxon>
        <taxon>Candidatus Chloroheliales</taxon>
        <taxon>Candidatus Chloroheliaceae</taxon>
        <taxon>Candidatus Chlorohelix</taxon>
    </lineage>
</organism>
<sequence>MKALLFDYDERLKLKTDYPEPQLALGEAIIKVSRAGICNTDLEITRGYLDFHGVLGHEFVGVVQEVSTSSEKDWLGKRVVGDINAACYRCETCLSGRHTHCPNRTTLGIFGRDGAFAEYLRLPVANLFVVADSIPDEMAVFTEPLAAACQILYQLHVRPTDKVAVIGDGKLGLLVAQVLRLSGADLTVLGRHSEKGQIVARQGVRYIKPEEGKDIREQVGGECDLVVECTGNEVGLAMAKALVRPRGTIVLKSTYHGTPAVPMSLYVVDEITLLGSRCGPFDAALRLMERKLVDLNSMVSFEFPLIEGMRAFEHAFGHSSLKVLLNI</sequence>
<feature type="domain" description="Alcohol dehydrogenase-like N-terminal" evidence="7">
    <location>
        <begin position="26"/>
        <end position="130"/>
    </location>
</feature>
<dbReference type="AlphaFoldDB" id="A0A8T7LYA1"/>
<proteinExistence type="inferred from homology"/>
<evidence type="ECO:0000256" key="5">
    <source>
        <dbReference type="ARBA" id="ARBA00023002"/>
    </source>
</evidence>
<dbReference type="Gene3D" id="3.90.180.10">
    <property type="entry name" value="Medium-chain alcohol dehydrogenases, catalytic domain"/>
    <property type="match status" value="1"/>
</dbReference>
<evidence type="ECO:0000256" key="4">
    <source>
        <dbReference type="ARBA" id="ARBA00022833"/>
    </source>
</evidence>
<dbReference type="Gene3D" id="3.40.50.720">
    <property type="entry name" value="NAD(P)-binding Rossmann-like Domain"/>
    <property type="match status" value="1"/>
</dbReference>
<dbReference type="Proteomes" id="UP000521676">
    <property type="component" value="Unassembled WGS sequence"/>
</dbReference>
<evidence type="ECO:0000259" key="6">
    <source>
        <dbReference type="Pfam" id="PF00107"/>
    </source>
</evidence>
<dbReference type="GO" id="GO:0046872">
    <property type="term" value="F:metal ion binding"/>
    <property type="evidence" value="ECO:0007669"/>
    <property type="project" value="UniProtKB-KW"/>
</dbReference>
<dbReference type="SUPFAM" id="SSF50129">
    <property type="entry name" value="GroES-like"/>
    <property type="match status" value="1"/>
</dbReference>
<dbReference type="InterPro" id="IPR013154">
    <property type="entry name" value="ADH-like_N"/>
</dbReference>
<keyword evidence="5" id="KW-0560">Oxidoreductase</keyword>
<evidence type="ECO:0000313" key="11">
    <source>
        <dbReference type="Proteomes" id="UP001431572"/>
    </source>
</evidence>
<keyword evidence="4" id="KW-0862">Zinc</keyword>
<dbReference type="CDD" id="cd08242">
    <property type="entry name" value="MDR_like"/>
    <property type="match status" value="1"/>
</dbReference>
<dbReference type="RefSeq" id="WP_341469045.1">
    <property type="nucleotide sequence ID" value="NZ_CP128399.1"/>
</dbReference>
<dbReference type="EMBL" id="CP128399">
    <property type="protein sequence ID" value="WJW67148.1"/>
    <property type="molecule type" value="Genomic_DNA"/>
</dbReference>
<evidence type="ECO:0000259" key="7">
    <source>
        <dbReference type="Pfam" id="PF08240"/>
    </source>
</evidence>
<dbReference type="Pfam" id="PF08240">
    <property type="entry name" value="ADH_N"/>
    <property type="match status" value="1"/>
</dbReference>
<dbReference type="InterPro" id="IPR011032">
    <property type="entry name" value="GroES-like_sf"/>
</dbReference>
<evidence type="ECO:0000256" key="2">
    <source>
        <dbReference type="ARBA" id="ARBA00008072"/>
    </source>
</evidence>
<dbReference type="InterPro" id="IPR036291">
    <property type="entry name" value="NAD(P)-bd_dom_sf"/>
</dbReference>
<dbReference type="InterPro" id="IPR013149">
    <property type="entry name" value="ADH-like_C"/>
</dbReference>
<keyword evidence="11" id="KW-1185">Reference proteome</keyword>